<keyword evidence="2" id="KW-1185">Reference proteome</keyword>
<dbReference type="Proteomes" id="UP000004095">
    <property type="component" value="Unassembled WGS sequence"/>
</dbReference>
<accession>A1ZQB5</accession>
<evidence type="ECO:0000313" key="1">
    <source>
        <dbReference type="EMBL" id="EAY27524.1"/>
    </source>
</evidence>
<gene>
    <name evidence="1" type="ORF">M23134_06925</name>
</gene>
<name>A1ZQB5_MICM2</name>
<proteinExistence type="predicted"/>
<sequence>MHTIFLKKKRDWFSVECIGSVWLVIRKISKSLIDGIKPSKVPGCSIETL</sequence>
<dbReference type="EMBL" id="AAWS01000023">
    <property type="protein sequence ID" value="EAY27524.1"/>
    <property type="molecule type" value="Genomic_DNA"/>
</dbReference>
<comment type="caution">
    <text evidence="1">The sequence shown here is derived from an EMBL/GenBank/DDBJ whole genome shotgun (WGS) entry which is preliminary data.</text>
</comment>
<dbReference type="AlphaFoldDB" id="A1ZQB5"/>
<organism evidence="1 2">
    <name type="scientific">Microscilla marina ATCC 23134</name>
    <dbReference type="NCBI Taxonomy" id="313606"/>
    <lineage>
        <taxon>Bacteria</taxon>
        <taxon>Pseudomonadati</taxon>
        <taxon>Bacteroidota</taxon>
        <taxon>Cytophagia</taxon>
        <taxon>Cytophagales</taxon>
        <taxon>Microscillaceae</taxon>
        <taxon>Microscilla</taxon>
    </lineage>
</organism>
<reference evidence="1 2" key="1">
    <citation type="submission" date="2007-01" db="EMBL/GenBank/DDBJ databases">
        <authorList>
            <person name="Haygood M."/>
            <person name="Podell S."/>
            <person name="Anderson C."/>
            <person name="Hopkinson B."/>
            <person name="Roe K."/>
            <person name="Barbeau K."/>
            <person name="Gaasterland T."/>
            <person name="Ferriera S."/>
            <person name="Johnson J."/>
            <person name="Kravitz S."/>
            <person name="Beeson K."/>
            <person name="Sutton G."/>
            <person name="Rogers Y.-H."/>
            <person name="Friedman R."/>
            <person name="Frazier M."/>
            <person name="Venter J.C."/>
        </authorList>
    </citation>
    <scope>NUCLEOTIDE SEQUENCE [LARGE SCALE GENOMIC DNA]</scope>
    <source>
        <strain evidence="1 2">ATCC 23134</strain>
    </source>
</reference>
<protein>
    <submittedName>
        <fullName evidence="1">Uncharacterized protein</fullName>
    </submittedName>
</protein>
<evidence type="ECO:0000313" key="2">
    <source>
        <dbReference type="Proteomes" id="UP000004095"/>
    </source>
</evidence>